<dbReference type="CDD" id="cd06259">
    <property type="entry name" value="YdcF-like"/>
    <property type="match status" value="1"/>
</dbReference>
<dbReference type="GO" id="GO:0000270">
    <property type="term" value="P:peptidoglycan metabolic process"/>
    <property type="evidence" value="ECO:0007669"/>
    <property type="project" value="TreeGrafter"/>
</dbReference>
<comment type="caution">
    <text evidence="3">The sequence shown here is derived from an EMBL/GenBank/DDBJ whole genome shotgun (WGS) entry which is preliminary data.</text>
</comment>
<feature type="transmembrane region" description="Helical" evidence="1">
    <location>
        <begin position="105"/>
        <end position="128"/>
    </location>
</feature>
<sequence length="314" mass="34622">MTLFIVVFLAVLINPMSLIHQLAVVTLAVSACELLMTQQVLHVRHPKDLVMTTVIVIANLTILWGAKALTHGKPYVKRFWMPLATVLITLNLLILPAYWVVQTIFGGIIIWFACVWLSLLLLMAAYFVTTRMAISHQISHPKIIIVLGAQVTVNGLSRTLRRRLDCTLRAYHQLDHKPLIVVSGGQGADEPQTEAQAMAAYLIQNGVPAKNIELENQATSTQENFRFSRLILNPQLPADTAFATSDYHVTRSRLLAANDGFSTIGVLAAPTSPESLFSATMRELVALTYYYRYSLAAIWGAAGAVIALLFGICH</sequence>
<dbReference type="AlphaFoldDB" id="A0A0R2B419"/>
<dbReference type="Proteomes" id="UP000051845">
    <property type="component" value="Unassembled WGS sequence"/>
</dbReference>
<dbReference type="GO" id="GO:0043164">
    <property type="term" value="P:Gram-negative-bacterium-type cell wall biogenesis"/>
    <property type="evidence" value="ECO:0007669"/>
    <property type="project" value="TreeGrafter"/>
</dbReference>
<name>A0A0R2B419_SECCO</name>
<organism evidence="3 4">
    <name type="scientific">Secundilactobacillus collinoides DSM 20515 = JCM 1123</name>
    <dbReference type="NCBI Taxonomy" id="1423733"/>
    <lineage>
        <taxon>Bacteria</taxon>
        <taxon>Bacillati</taxon>
        <taxon>Bacillota</taxon>
        <taxon>Bacilli</taxon>
        <taxon>Lactobacillales</taxon>
        <taxon>Lactobacillaceae</taxon>
        <taxon>Secundilactobacillus</taxon>
    </lineage>
</organism>
<evidence type="ECO:0000313" key="4">
    <source>
        <dbReference type="Proteomes" id="UP000051845"/>
    </source>
</evidence>
<dbReference type="InterPro" id="IPR014729">
    <property type="entry name" value="Rossmann-like_a/b/a_fold"/>
</dbReference>
<reference evidence="3 4" key="1">
    <citation type="journal article" date="2015" name="Genome Announc.">
        <title>Expanding the biotechnology potential of lactobacilli through comparative genomics of 213 strains and associated genera.</title>
        <authorList>
            <person name="Sun Z."/>
            <person name="Harris H.M."/>
            <person name="McCann A."/>
            <person name="Guo C."/>
            <person name="Argimon S."/>
            <person name="Zhang W."/>
            <person name="Yang X."/>
            <person name="Jeffery I.B."/>
            <person name="Cooney J.C."/>
            <person name="Kagawa T.F."/>
            <person name="Liu W."/>
            <person name="Song Y."/>
            <person name="Salvetti E."/>
            <person name="Wrobel A."/>
            <person name="Rasinkangas P."/>
            <person name="Parkhill J."/>
            <person name="Rea M.C."/>
            <person name="O'Sullivan O."/>
            <person name="Ritari J."/>
            <person name="Douillard F.P."/>
            <person name="Paul Ross R."/>
            <person name="Yang R."/>
            <person name="Briner A.E."/>
            <person name="Felis G.E."/>
            <person name="de Vos W.M."/>
            <person name="Barrangou R."/>
            <person name="Klaenhammer T.R."/>
            <person name="Caufield P.W."/>
            <person name="Cui Y."/>
            <person name="Zhang H."/>
            <person name="O'Toole P.W."/>
        </authorList>
    </citation>
    <scope>NUCLEOTIDE SEQUENCE [LARGE SCALE GENOMIC DNA]</scope>
    <source>
        <strain evidence="3 4">DSM 20515</strain>
    </source>
</reference>
<proteinExistence type="predicted"/>
<dbReference type="GO" id="GO:0005886">
    <property type="term" value="C:plasma membrane"/>
    <property type="evidence" value="ECO:0007669"/>
    <property type="project" value="TreeGrafter"/>
</dbReference>
<dbReference type="PANTHER" id="PTHR30336:SF4">
    <property type="entry name" value="ENVELOPE BIOGENESIS FACTOR ELYC"/>
    <property type="match status" value="1"/>
</dbReference>
<dbReference type="PANTHER" id="PTHR30336">
    <property type="entry name" value="INNER MEMBRANE PROTEIN, PROBABLE PERMEASE"/>
    <property type="match status" value="1"/>
</dbReference>
<keyword evidence="1" id="KW-0812">Transmembrane</keyword>
<feature type="domain" description="DUF218" evidence="2">
    <location>
        <begin position="143"/>
        <end position="278"/>
    </location>
</feature>
<accession>A0A0R2B419</accession>
<protein>
    <recommendedName>
        <fullName evidence="2">DUF218 domain-containing protein</fullName>
    </recommendedName>
</protein>
<keyword evidence="1" id="KW-0472">Membrane</keyword>
<evidence type="ECO:0000259" key="2">
    <source>
        <dbReference type="Pfam" id="PF02698"/>
    </source>
</evidence>
<gene>
    <name evidence="3" type="ORF">FC82_GL001424</name>
</gene>
<dbReference type="InterPro" id="IPR051599">
    <property type="entry name" value="Cell_Envelope_Assoc"/>
</dbReference>
<feature type="transmembrane region" description="Helical" evidence="1">
    <location>
        <begin position="290"/>
        <end position="312"/>
    </location>
</feature>
<dbReference type="PATRIC" id="fig|1423733.4.peg.1495"/>
<evidence type="ECO:0000313" key="3">
    <source>
        <dbReference type="EMBL" id="KRM73426.1"/>
    </source>
</evidence>
<evidence type="ECO:0000256" key="1">
    <source>
        <dbReference type="SAM" id="Phobius"/>
    </source>
</evidence>
<feature type="transmembrane region" description="Helical" evidence="1">
    <location>
        <begin position="79"/>
        <end position="99"/>
    </location>
</feature>
<dbReference type="InterPro" id="IPR003848">
    <property type="entry name" value="DUF218"/>
</dbReference>
<dbReference type="Pfam" id="PF02698">
    <property type="entry name" value="DUF218"/>
    <property type="match status" value="1"/>
</dbReference>
<dbReference type="Gene3D" id="3.40.50.620">
    <property type="entry name" value="HUPs"/>
    <property type="match status" value="1"/>
</dbReference>
<dbReference type="EMBL" id="AYYR01000127">
    <property type="protein sequence ID" value="KRM73426.1"/>
    <property type="molecule type" value="Genomic_DNA"/>
</dbReference>
<keyword evidence="1" id="KW-1133">Transmembrane helix</keyword>
<feature type="transmembrane region" description="Helical" evidence="1">
    <location>
        <begin position="49"/>
        <end position="67"/>
    </location>
</feature>